<dbReference type="Pfam" id="PF01676">
    <property type="entry name" value="Metalloenzyme"/>
    <property type="match status" value="1"/>
</dbReference>
<dbReference type="CDD" id="cd16010">
    <property type="entry name" value="iPGM"/>
    <property type="match status" value="1"/>
</dbReference>
<feature type="binding site" evidence="9 13">
    <location>
        <position position="418"/>
    </location>
    <ligand>
        <name>Mn(2+)</name>
        <dbReference type="ChEBI" id="CHEBI:29035"/>
        <label>1</label>
    </ligand>
</feature>
<feature type="binding site" evidence="9 13">
    <location>
        <position position="23"/>
    </location>
    <ligand>
        <name>Mn(2+)</name>
        <dbReference type="ChEBI" id="CHEBI:29035"/>
        <label>2</label>
    </ligand>
</feature>
<proteinExistence type="inferred from homology"/>
<dbReference type="InterPro" id="IPR011258">
    <property type="entry name" value="BPG-indep_PGM_N"/>
</dbReference>
<sequence length="527" mass="59482">MKLKKTTKKTKQGVRKTLLIILDGYGLTSARAKGNAITPTTSPNIFSYMKKYPSTKLAAHGLDVGLFPEQQGNSEAGHFNIGAGRIVEQDLVRIWHSITDGTFFKNEAFHQALYHAKKYKTAVHVMGLLTSENSAHAHPEHLYALLEYFRREKFYNVFLHIFTDGRDSPPHSAVKHLKALRQNMLAEEKIATVMGRFYGMDRNKLWKRTEQAYNTIVCGQGVCAASSVEEAISQAYNRGETDEYICPTVIQERGKPIATVNDNDVVYFFNARSDRARQLTKAFVQKDFHKHNKGAFKRKKTPKNTRFVAMTDFGPDLPGIFTAFPSPDIDNCLAHVIGENYRQLFISETEKYAHVTYFLNGGFSDPINGEKRELVRSTGHKTYADHPQMMSKEITEKILKYFEKDTFDFICVNFPNVDMVGHTGNLEAAQEAVRITDHEVGRLVDYMKSIGGRVVITADHGNAEKMFNDKTGEAMTEHTTNPVPLIIVDEKMKGKKLKKGRLADVAPTLLKLMGIEKDPEMLGKSLF</sequence>
<evidence type="ECO:0000256" key="13">
    <source>
        <dbReference type="PIRSR" id="PIRSR001492-3"/>
    </source>
</evidence>
<comment type="pathway">
    <text evidence="3 9">Carbohydrate degradation; glycolysis; pyruvate from D-glyceraldehyde 3-phosphate: step 3/5.</text>
</comment>
<feature type="binding site" evidence="9 12">
    <location>
        <position position="351"/>
    </location>
    <ligand>
        <name>substrate</name>
    </ligand>
</feature>
<feature type="domain" description="BPG-independent PGAM N-terminal" evidence="15">
    <location>
        <begin position="96"/>
        <end position="313"/>
    </location>
</feature>
<comment type="similarity">
    <text evidence="4 9">Belongs to the BPG-independent phosphoglycerate mutase family.</text>
</comment>
<feature type="binding site" evidence="9 12">
    <location>
        <begin position="166"/>
        <end position="167"/>
    </location>
    <ligand>
        <name>substrate</name>
    </ligand>
</feature>
<feature type="active site" description="Phosphoserine intermediate" evidence="9 11">
    <location>
        <position position="74"/>
    </location>
</feature>
<organism evidence="16 17">
    <name type="scientific">Candidatus Magasanikbacteria bacterium CG11_big_fil_rev_8_21_14_0_20_39_34</name>
    <dbReference type="NCBI Taxonomy" id="1974653"/>
    <lineage>
        <taxon>Bacteria</taxon>
        <taxon>Candidatus Magasanikiibacteriota</taxon>
    </lineage>
</organism>
<evidence type="ECO:0000256" key="2">
    <source>
        <dbReference type="ARBA" id="ARBA00002315"/>
    </source>
</evidence>
<comment type="cofactor">
    <cofactor evidence="9">
        <name>Mn(2+)</name>
        <dbReference type="ChEBI" id="CHEBI:29035"/>
    </cofactor>
    <text evidence="9">Binds 2 manganese ions per subunit.</text>
</comment>
<dbReference type="GO" id="GO:0006096">
    <property type="term" value="P:glycolytic process"/>
    <property type="evidence" value="ECO:0007669"/>
    <property type="project" value="UniProtKB-UniRule"/>
</dbReference>
<dbReference type="InterPro" id="IPR017850">
    <property type="entry name" value="Alkaline_phosphatase_core_sf"/>
</dbReference>
<dbReference type="EC" id="5.4.2.12" evidence="9 10"/>
<keyword evidence="6 9" id="KW-0324">Glycolysis</keyword>
<dbReference type="SUPFAM" id="SSF53649">
    <property type="entry name" value="Alkaline phosphatase-like"/>
    <property type="match status" value="1"/>
</dbReference>
<evidence type="ECO:0000256" key="7">
    <source>
        <dbReference type="ARBA" id="ARBA00023211"/>
    </source>
</evidence>
<dbReference type="EMBL" id="PCWN01000005">
    <property type="protein sequence ID" value="PIR04293.1"/>
    <property type="molecule type" value="Genomic_DNA"/>
</dbReference>
<feature type="binding site" evidence="9 13">
    <location>
        <position position="478"/>
    </location>
    <ligand>
        <name>Mn(2+)</name>
        <dbReference type="ChEBI" id="CHEBI:29035"/>
        <label>1</label>
    </ligand>
</feature>
<feature type="binding site" evidence="9 12">
    <location>
        <position position="202"/>
    </location>
    <ligand>
        <name>substrate</name>
    </ligand>
</feature>
<feature type="binding site" evidence="9 13">
    <location>
        <position position="422"/>
    </location>
    <ligand>
        <name>Mn(2+)</name>
        <dbReference type="ChEBI" id="CHEBI:29035"/>
        <label>1</label>
    </ligand>
</feature>
<dbReference type="InterPro" id="IPR005995">
    <property type="entry name" value="Pgm_bpd_ind"/>
</dbReference>
<dbReference type="HAMAP" id="MF_01038">
    <property type="entry name" value="GpmI"/>
    <property type="match status" value="1"/>
</dbReference>
<comment type="catalytic activity">
    <reaction evidence="1 9">
        <text>(2R)-2-phosphoglycerate = (2R)-3-phosphoglycerate</text>
        <dbReference type="Rhea" id="RHEA:15901"/>
        <dbReference type="ChEBI" id="CHEBI:58272"/>
        <dbReference type="ChEBI" id="CHEBI:58289"/>
        <dbReference type="EC" id="5.4.2.12"/>
    </reaction>
</comment>
<evidence type="ECO:0000256" key="6">
    <source>
        <dbReference type="ARBA" id="ARBA00023152"/>
    </source>
</evidence>
<dbReference type="GO" id="GO:0006007">
    <property type="term" value="P:glucose catabolic process"/>
    <property type="evidence" value="ECO:0007669"/>
    <property type="project" value="InterPro"/>
</dbReference>
<dbReference type="InterPro" id="IPR006124">
    <property type="entry name" value="Metalloenzyme"/>
</dbReference>
<dbReference type="GO" id="GO:0030145">
    <property type="term" value="F:manganese ion binding"/>
    <property type="evidence" value="ECO:0007669"/>
    <property type="project" value="UniProtKB-UniRule"/>
</dbReference>
<comment type="function">
    <text evidence="2 9">Catalyzes the interconversion of 2-phosphoglycerate and 3-phosphoglycerate.</text>
</comment>
<dbReference type="Gene3D" id="3.40.1450.10">
    <property type="entry name" value="BPG-independent phosphoglycerate mutase, domain B"/>
    <property type="match status" value="1"/>
</dbReference>
<dbReference type="InterPro" id="IPR036646">
    <property type="entry name" value="PGAM_B_sf"/>
</dbReference>
<evidence type="ECO:0000259" key="15">
    <source>
        <dbReference type="Pfam" id="PF06415"/>
    </source>
</evidence>
<keyword evidence="7 9" id="KW-0464">Manganese</keyword>
<feature type="binding site" evidence="9 12">
    <location>
        <begin position="272"/>
        <end position="275"/>
    </location>
    <ligand>
        <name>substrate</name>
    </ligand>
</feature>
<dbReference type="Proteomes" id="UP000229600">
    <property type="component" value="Unassembled WGS sequence"/>
</dbReference>
<dbReference type="FunFam" id="3.40.1450.10:FF:000002">
    <property type="entry name" value="2,3-bisphosphoglycerate-independent phosphoglycerate mutase"/>
    <property type="match status" value="1"/>
</dbReference>
<gene>
    <name evidence="9" type="primary">gpmI</name>
    <name evidence="16" type="ORF">COV59_01500</name>
</gene>
<evidence type="ECO:0000256" key="11">
    <source>
        <dbReference type="PIRSR" id="PIRSR001492-1"/>
    </source>
</evidence>
<dbReference type="PANTHER" id="PTHR31637:SF0">
    <property type="entry name" value="2,3-BISPHOSPHOGLYCERATE-INDEPENDENT PHOSPHOGLYCERATE MUTASE"/>
    <property type="match status" value="1"/>
</dbReference>
<evidence type="ECO:0000256" key="3">
    <source>
        <dbReference type="ARBA" id="ARBA00004798"/>
    </source>
</evidence>
<evidence type="ECO:0000256" key="8">
    <source>
        <dbReference type="ARBA" id="ARBA00023235"/>
    </source>
</evidence>
<evidence type="ECO:0000256" key="5">
    <source>
        <dbReference type="ARBA" id="ARBA00022723"/>
    </source>
</evidence>
<evidence type="ECO:0000256" key="10">
    <source>
        <dbReference type="NCBIfam" id="TIGR01307"/>
    </source>
</evidence>
<evidence type="ECO:0000313" key="16">
    <source>
        <dbReference type="EMBL" id="PIR04293.1"/>
    </source>
</evidence>
<feature type="domain" description="Metalloenzyme" evidence="14">
    <location>
        <begin position="16"/>
        <end position="517"/>
    </location>
</feature>
<evidence type="ECO:0000256" key="1">
    <source>
        <dbReference type="ARBA" id="ARBA00000370"/>
    </source>
</evidence>
<dbReference type="AlphaFoldDB" id="A0A2H0N5X3"/>
<feature type="binding site" evidence="9 12">
    <location>
        <position position="136"/>
    </location>
    <ligand>
        <name>substrate</name>
    </ligand>
</feature>
<feature type="binding site" evidence="9 13">
    <location>
        <position position="459"/>
    </location>
    <ligand>
        <name>Mn(2+)</name>
        <dbReference type="ChEBI" id="CHEBI:29035"/>
        <label>2</label>
    </ligand>
</feature>
<comment type="caution">
    <text evidence="16">The sequence shown here is derived from an EMBL/GenBank/DDBJ whole genome shotgun (WGS) entry which is preliminary data.</text>
</comment>
<comment type="subunit">
    <text evidence="9">Monomer.</text>
</comment>
<dbReference type="GO" id="GO:0005829">
    <property type="term" value="C:cytosol"/>
    <property type="evidence" value="ECO:0007669"/>
    <property type="project" value="TreeGrafter"/>
</dbReference>
<dbReference type="GO" id="GO:0004619">
    <property type="term" value="F:phosphoglycerate mutase activity"/>
    <property type="evidence" value="ECO:0007669"/>
    <property type="project" value="UniProtKB-UniRule"/>
</dbReference>
<dbReference type="Gene3D" id="3.40.720.10">
    <property type="entry name" value="Alkaline Phosphatase, subunit A"/>
    <property type="match status" value="1"/>
</dbReference>
<dbReference type="UniPathway" id="UPA00109">
    <property type="reaction ID" value="UER00186"/>
</dbReference>
<name>A0A2H0N5X3_9BACT</name>
<protein>
    <recommendedName>
        <fullName evidence="9 10">2,3-bisphosphoglycerate-independent phosphoglycerate mutase</fullName>
        <shortName evidence="9">BPG-independent PGAM</shortName>
        <shortName evidence="9">Phosphoglyceromutase</shortName>
        <shortName evidence="9">iPGM</shortName>
        <ecNumber evidence="9 10">5.4.2.12</ecNumber>
    </recommendedName>
</protein>
<dbReference type="Pfam" id="PF06415">
    <property type="entry name" value="iPGM_N"/>
    <property type="match status" value="1"/>
</dbReference>
<evidence type="ECO:0000259" key="14">
    <source>
        <dbReference type="Pfam" id="PF01676"/>
    </source>
</evidence>
<accession>A0A2H0N5X3</accession>
<dbReference type="SUPFAM" id="SSF64158">
    <property type="entry name" value="2,3-Bisphosphoglycerate-independent phosphoglycerate mutase, substrate-binding domain"/>
    <property type="match status" value="1"/>
</dbReference>
<feature type="binding site" evidence="9 13">
    <location>
        <position position="460"/>
    </location>
    <ligand>
        <name>Mn(2+)</name>
        <dbReference type="ChEBI" id="CHEBI:29035"/>
        <label>2</label>
    </ligand>
</feature>
<dbReference type="PIRSF" id="PIRSF001492">
    <property type="entry name" value="IPGAM"/>
    <property type="match status" value="1"/>
</dbReference>
<evidence type="ECO:0000256" key="9">
    <source>
        <dbReference type="HAMAP-Rule" id="MF_01038"/>
    </source>
</evidence>
<feature type="binding site" evidence="9 12">
    <location>
        <position position="196"/>
    </location>
    <ligand>
        <name>substrate</name>
    </ligand>
</feature>
<dbReference type="NCBIfam" id="TIGR01307">
    <property type="entry name" value="pgm_bpd_ind"/>
    <property type="match status" value="1"/>
</dbReference>
<dbReference type="PANTHER" id="PTHR31637">
    <property type="entry name" value="2,3-BISPHOSPHOGLYCERATE-INDEPENDENT PHOSPHOGLYCERATE MUTASE"/>
    <property type="match status" value="1"/>
</dbReference>
<evidence type="ECO:0000313" key="17">
    <source>
        <dbReference type="Proteomes" id="UP000229600"/>
    </source>
</evidence>
<evidence type="ECO:0000256" key="4">
    <source>
        <dbReference type="ARBA" id="ARBA00008819"/>
    </source>
</evidence>
<feature type="binding site" evidence="9 13">
    <location>
        <position position="74"/>
    </location>
    <ligand>
        <name>Mn(2+)</name>
        <dbReference type="ChEBI" id="CHEBI:29035"/>
        <label>2</label>
    </ligand>
</feature>
<keyword evidence="8 9" id="KW-0413">Isomerase</keyword>
<reference evidence="16 17" key="1">
    <citation type="submission" date="2017-09" db="EMBL/GenBank/DDBJ databases">
        <title>Depth-based differentiation of microbial function through sediment-hosted aquifers and enrichment of novel symbionts in the deep terrestrial subsurface.</title>
        <authorList>
            <person name="Probst A.J."/>
            <person name="Ladd B."/>
            <person name="Jarett J.K."/>
            <person name="Geller-Mcgrath D.E."/>
            <person name="Sieber C.M."/>
            <person name="Emerson J.B."/>
            <person name="Anantharaman K."/>
            <person name="Thomas B.C."/>
            <person name="Malmstrom R."/>
            <person name="Stieglmeier M."/>
            <person name="Klingl A."/>
            <person name="Woyke T."/>
            <person name="Ryan C.M."/>
            <person name="Banfield J.F."/>
        </authorList>
    </citation>
    <scope>NUCLEOTIDE SEQUENCE [LARGE SCALE GENOMIC DNA]</scope>
    <source>
        <strain evidence="16">CG11_big_fil_rev_8_21_14_0_20_39_34</strain>
    </source>
</reference>
<keyword evidence="5 9" id="KW-0479">Metal-binding</keyword>
<evidence type="ECO:0000256" key="12">
    <source>
        <dbReference type="PIRSR" id="PIRSR001492-2"/>
    </source>
</evidence>